<comment type="subcellular location">
    <subcellularLocation>
        <location evidence="1">Membrane</location>
    </subcellularLocation>
</comment>
<keyword evidence="2" id="KW-0812">Transmembrane</keyword>
<accession>A0A821SY18</accession>
<evidence type="ECO:0008006" key="6">
    <source>
        <dbReference type="Google" id="ProtNLM"/>
    </source>
</evidence>
<evidence type="ECO:0000256" key="2">
    <source>
        <dbReference type="ARBA" id="ARBA00022692"/>
    </source>
</evidence>
<dbReference type="AlphaFoldDB" id="A0A821SY18"/>
<gene>
    <name evidence="4" type="ORF">QYT958_LOCUS28372</name>
</gene>
<dbReference type="Gene3D" id="1.50.40.10">
    <property type="entry name" value="Mitochondrial carrier domain"/>
    <property type="match status" value="1"/>
</dbReference>
<reference evidence="4" key="1">
    <citation type="submission" date="2021-02" db="EMBL/GenBank/DDBJ databases">
        <authorList>
            <person name="Nowell W R."/>
        </authorList>
    </citation>
    <scope>NUCLEOTIDE SEQUENCE</scope>
</reference>
<dbReference type="Proteomes" id="UP000663848">
    <property type="component" value="Unassembled WGS sequence"/>
</dbReference>
<evidence type="ECO:0000313" key="5">
    <source>
        <dbReference type="Proteomes" id="UP000663848"/>
    </source>
</evidence>
<dbReference type="GO" id="GO:0016020">
    <property type="term" value="C:membrane"/>
    <property type="evidence" value="ECO:0007669"/>
    <property type="project" value="UniProtKB-SubCell"/>
</dbReference>
<protein>
    <recommendedName>
        <fullName evidence="6">Mitochondrial carrier protein</fullName>
    </recommendedName>
</protein>
<dbReference type="EMBL" id="CAJOBR010007668">
    <property type="protein sequence ID" value="CAF4867162.1"/>
    <property type="molecule type" value="Genomic_DNA"/>
</dbReference>
<proteinExistence type="predicted"/>
<organism evidence="4 5">
    <name type="scientific">Rotaria socialis</name>
    <dbReference type="NCBI Taxonomy" id="392032"/>
    <lineage>
        <taxon>Eukaryota</taxon>
        <taxon>Metazoa</taxon>
        <taxon>Spiralia</taxon>
        <taxon>Gnathifera</taxon>
        <taxon>Rotifera</taxon>
        <taxon>Eurotatoria</taxon>
        <taxon>Bdelloidea</taxon>
        <taxon>Philodinida</taxon>
        <taxon>Philodinidae</taxon>
        <taxon>Rotaria</taxon>
    </lineage>
</organism>
<evidence type="ECO:0000256" key="3">
    <source>
        <dbReference type="ARBA" id="ARBA00023136"/>
    </source>
</evidence>
<evidence type="ECO:0000313" key="4">
    <source>
        <dbReference type="EMBL" id="CAF4867162.1"/>
    </source>
</evidence>
<evidence type="ECO:0000256" key="1">
    <source>
        <dbReference type="ARBA" id="ARBA00004370"/>
    </source>
</evidence>
<dbReference type="SUPFAM" id="SSF103506">
    <property type="entry name" value="Mitochondrial carrier"/>
    <property type="match status" value="1"/>
</dbReference>
<keyword evidence="3" id="KW-0472">Membrane</keyword>
<name>A0A821SY18_9BILA</name>
<comment type="caution">
    <text evidence="4">The sequence shown here is derived from an EMBL/GenBank/DDBJ whole genome shotgun (WGS) entry which is preliminary data.</text>
</comment>
<sequence>MTDLIAGGVTGAIVSHPWETLLIRLQSNLFDCNQYIISSILSIYQKQALFMAIQYLFYGQISRHLHNHQNDGESTIGKVFFVAGVLTGFGSSFIETPTGLVNGQIKGHLHVRHTHAFDFYVQDCCKYVYENNGGVRGFL</sequence>
<dbReference type="InterPro" id="IPR023395">
    <property type="entry name" value="MCP_dom_sf"/>
</dbReference>